<comment type="similarity">
    <text evidence="3 11">Belongs to the NadD family.</text>
</comment>
<evidence type="ECO:0000256" key="9">
    <source>
        <dbReference type="ARBA" id="ARBA00023027"/>
    </source>
</evidence>
<dbReference type="AlphaFoldDB" id="A0A2A5ALL7"/>
<dbReference type="InterPro" id="IPR014729">
    <property type="entry name" value="Rossmann-like_a/b/a_fold"/>
</dbReference>
<dbReference type="NCBIfam" id="TIGR00125">
    <property type="entry name" value="cyt_tran_rel"/>
    <property type="match status" value="1"/>
</dbReference>
<evidence type="ECO:0000259" key="12">
    <source>
        <dbReference type="Pfam" id="PF01467"/>
    </source>
</evidence>
<dbReference type="InterPro" id="IPR005248">
    <property type="entry name" value="NadD/NMNAT"/>
</dbReference>
<evidence type="ECO:0000313" key="14">
    <source>
        <dbReference type="Proteomes" id="UP000218327"/>
    </source>
</evidence>
<keyword evidence="6 11" id="KW-0548">Nucleotidyltransferase</keyword>
<evidence type="ECO:0000313" key="13">
    <source>
        <dbReference type="EMBL" id="PCJ19991.1"/>
    </source>
</evidence>
<feature type="domain" description="Cytidyltransferase-like" evidence="12">
    <location>
        <begin position="7"/>
        <end position="194"/>
    </location>
</feature>
<dbReference type="GO" id="GO:0009435">
    <property type="term" value="P:NAD+ biosynthetic process"/>
    <property type="evidence" value="ECO:0007669"/>
    <property type="project" value="UniProtKB-UniRule"/>
</dbReference>
<dbReference type="SUPFAM" id="SSF52374">
    <property type="entry name" value="Nucleotidylyl transferase"/>
    <property type="match status" value="1"/>
</dbReference>
<evidence type="ECO:0000256" key="5">
    <source>
        <dbReference type="ARBA" id="ARBA00022679"/>
    </source>
</evidence>
<dbReference type="GO" id="GO:0005524">
    <property type="term" value="F:ATP binding"/>
    <property type="evidence" value="ECO:0007669"/>
    <property type="project" value="UniProtKB-KW"/>
</dbReference>
<keyword evidence="8 11" id="KW-0067">ATP-binding</keyword>
<evidence type="ECO:0000256" key="6">
    <source>
        <dbReference type="ARBA" id="ARBA00022695"/>
    </source>
</evidence>
<evidence type="ECO:0000256" key="10">
    <source>
        <dbReference type="ARBA" id="ARBA00048721"/>
    </source>
</evidence>
<dbReference type="Gene3D" id="3.40.50.620">
    <property type="entry name" value="HUPs"/>
    <property type="match status" value="1"/>
</dbReference>
<keyword evidence="9 11" id="KW-0520">NAD</keyword>
<dbReference type="EC" id="2.7.7.18" evidence="11"/>
<evidence type="ECO:0000256" key="7">
    <source>
        <dbReference type="ARBA" id="ARBA00022741"/>
    </source>
</evidence>
<evidence type="ECO:0000256" key="11">
    <source>
        <dbReference type="HAMAP-Rule" id="MF_00244"/>
    </source>
</evidence>
<evidence type="ECO:0000256" key="3">
    <source>
        <dbReference type="ARBA" id="ARBA00009014"/>
    </source>
</evidence>
<comment type="pathway">
    <text evidence="2 11">Cofactor biosynthesis; NAD(+) biosynthesis; deamido-NAD(+) from nicotinate D-ribonucleotide: step 1/1.</text>
</comment>
<evidence type="ECO:0000256" key="1">
    <source>
        <dbReference type="ARBA" id="ARBA00002324"/>
    </source>
</evidence>
<dbReference type="PANTHER" id="PTHR39321">
    <property type="entry name" value="NICOTINATE-NUCLEOTIDE ADENYLYLTRANSFERASE-RELATED"/>
    <property type="match status" value="1"/>
</dbReference>
<dbReference type="PANTHER" id="PTHR39321:SF3">
    <property type="entry name" value="PHOSPHOPANTETHEINE ADENYLYLTRANSFERASE"/>
    <property type="match status" value="1"/>
</dbReference>
<dbReference type="NCBIfam" id="NF000839">
    <property type="entry name" value="PRK00071.1-1"/>
    <property type="match status" value="1"/>
</dbReference>
<dbReference type="InterPro" id="IPR004821">
    <property type="entry name" value="Cyt_trans-like"/>
</dbReference>
<keyword evidence="4 11" id="KW-0662">Pyridine nucleotide biosynthesis</keyword>
<gene>
    <name evidence="11" type="primary">nadD</name>
    <name evidence="13" type="ORF">COA96_15990</name>
</gene>
<accession>A0A2A5ALL7</accession>
<protein>
    <recommendedName>
        <fullName evidence="11">Probable nicotinate-nucleotide adenylyltransferase</fullName>
        <ecNumber evidence="11">2.7.7.18</ecNumber>
    </recommendedName>
    <alternativeName>
        <fullName evidence="11">Deamido-NAD(+) diphosphorylase</fullName>
    </alternativeName>
    <alternativeName>
        <fullName evidence="11">Deamido-NAD(+) pyrophosphorylase</fullName>
    </alternativeName>
    <alternativeName>
        <fullName evidence="11">Nicotinate mononucleotide adenylyltransferase</fullName>
        <shortName evidence="11">NaMN adenylyltransferase</shortName>
    </alternativeName>
</protein>
<evidence type="ECO:0000256" key="2">
    <source>
        <dbReference type="ARBA" id="ARBA00005019"/>
    </source>
</evidence>
<dbReference type="Proteomes" id="UP000218327">
    <property type="component" value="Unassembled WGS sequence"/>
</dbReference>
<keyword evidence="7 11" id="KW-0547">Nucleotide-binding</keyword>
<dbReference type="Pfam" id="PF01467">
    <property type="entry name" value="CTP_transf_like"/>
    <property type="match status" value="1"/>
</dbReference>
<comment type="function">
    <text evidence="1 11">Catalyzes the reversible adenylation of nicotinate mononucleotide (NaMN) to nicotinic acid adenine dinucleotide (NaAD).</text>
</comment>
<proteinExistence type="inferred from homology"/>
<dbReference type="HAMAP" id="MF_00244">
    <property type="entry name" value="NaMN_adenylyltr"/>
    <property type="match status" value="1"/>
</dbReference>
<dbReference type="UniPathway" id="UPA00253">
    <property type="reaction ID" value="UER00332"/>
</dbReference>
<dbReference type="EMBL" id="NVVJ01000083">
    <property type="protein sequence ID" value="PCJ19991.1"/>
    <property type="molecule type" value="Genomic_DNA"/>
</dbReference>
<dbReference type="NCBIfam" id="TIGR00482">
    <property type="entry name" value="nicotinate (nicotinamide) nucleotide adenylyltransferase"/>
    <property type="match status" value="1"/>
</dbReference>
<keyword evidence="5 11" id="KW-0808">Transferase</keyword>
<comment type="caution">
    <text evidence="13">The sequence shown here is derived from an EMBL/GenBank/DDBJ whole genome shotgun (WGS) entry which is preliminary data.</text>
</comment>
<dbReference type="GO" id="GO:0004515">
    <property type="term" value="F:nicotinate-nucleotide adenylyltransferase activity"/>
    <property type="evidence" value="ECO:0007669"/>
    <property type="project" value="UniProtKB-UniRule"/>
</dbReference>
<name>A0A2A5ALL7_9GAMM</name>
<sequence>MSSRIAVFGGMFDPVHNGHVEAARFALNYLEVNRLKMIPCQLPNHKEQARSSSAHRLAMLELALLTDENIEADAIEINRPGISYTVDTLTELRLLERQSEGGLSKGQVQLVFVLGVDSFNTLEQWHQWSRLMDLCHFLVLARPGSEISVATAEALNIEQRLVQTTQQMFASESGKILYAEKFHFDISSTSIREKLSLHPGAVQQLDERVFTYIKNNHLYGL</sequence>
<organism evidence="13 14">
    <name type="scientific">SAR86 cluster bacterium</name>
    <dbReference type="NCBI Taxonomy" id="2030880"/>
    <lineage>
        <taxon>Bacteria</taxon>
        <taxon>Pseudomonadati</taxon>
        <taxon>Pseudomonadota</taxon>
        <taxon>Gammaproteobacteria</taxon>
        <taxon>SAR86 cluster</taxon>
    </lineage>
</organism>
<evidence type="ECO:0000256" key="8">
    <source>
        <dbReference type="ARBA" id="ARBA00022840"/>
    </source>
</evidence>
<comment type="catalytic activity">
    <reaction evidence="10 11">
        <text>nicotinate beta-D-ribonucleotide + ATP + H(+) = deamido-NAD(+) + diphosphate</text>
        <dbReference type="Rhea" id="RHEA:22860"/>
        <dbReference type="ChEBI" id="CHEBI:15378"/>
        <dbReference type="ChEBI" id="CHEBI:30616"/>
        <dbReference type="ChEBI" id="CHEBI:33019"/>
        <dbReference type="ChEBI" id="CHEBI:57502"/>
        <dbReference type="ChEBI" id="CHEBI:58437"/>
        <dbReference type="EC" id="2.7.7.18"/>
    </reaction>
</comment>
<dbReference type="CDD" id="cd02165">
    <property type="entry name" value="NMNAT"/>
    <property type="match status" value="1"/>
</dbReference>
<evidence type="ECO:0000256" key="4">
    <source>
        <dbReference type="ARBA" id="ARBA00022642"/>
    </source>
</evidence>
<reference evidence="14" key="1">
    <citation type="submission" date="2017-08" db="EMBL/GenBank/DDBJ databases">
        <title>A dynamic microbial community with high functional redundancy inhabits the cold, oxic subseafloor aquifer.</title>
        <authorList>
            <person name="Tully B.J."/>
            <person name="Wheat C.G."/>
            <person name="Glazer B.T."/>
            <person name="Huber J.A."/>
        </authorList>
    </citation>
    <scope>NUCLEOTIDE SEQUENCE [LARGE SCALE GENOMIC DNA]</scope>
</reference>